<feature type="transmembrane region" description="Helical" evidence="8">
    <location>
        <begin position="334"/>
        <end position="358"/>
    </location>
</feature>
<evidence type="ECO:0000256" key="6">
    <source>
        <dbReference type="ARBA" id="ARBA00022989"/>
    </source>
</evidence>
<dbReference type="InterPro" id="IPR018043">
    <property type="entry name" value="Na/Gal_symport_CS"/>
</dbReference>
<keyword evidence="4" id="KW-1003">Cell membrane</keyword>
<dbReference type="GO" id="GO:0005886">
    <property type="term" value="C:plasma membrane"/>
    <property type="evidence" value="ECO:0007669"/>
    <property type="project" value="UniProtKB-SubCell"/>
</dbReference>
<evidence type="ECO:0000256" key="1">
    <source>
        <dbReference type="ARBA" id="ARBA00004651"/>
    </source>
</evidence>
<protein>
    <submittedName>
        <fullName evidence="9">MFS transporter</fullName>
    </submittedName>
</protein>
<dbReference type="InterPro" id="IPR001927">
    <property type="entry name" value="Na/Gal_symport"/>
</dbReference>
<keyword evidence="3" id="KW-0813">Transport</keyword>
<dbReference type="GO" id="GO:0015293">
    <property type="term" value="F:symporter activity"/>
    <property type="evidence" value="ECO:0007669"/>
    <property type="project" value="InterPro"/>
</dbReference>
<dbReference type="PANTHER" id="PTHR11328">
    <property type="entry name" value="MAJOR FACILITATOR SUPERFAMILY DOMAIN-CONTAINING PROTEIN"/>
    <property type="match status" value="1"/>
</dbReference>
<dbReference type="Proteomes" id="UP000182826">
    <property type="component" value="Unassembled WGS sequence"/>
</dbReference>
<feature type="transmembrane region" description="Helical" evidence="8">
    <location>
        <begin position="41"/>
        <end position="60"/>
    </location>
</feature>
<feature type="transmembrane region" description="Helical" evidence="8">
    <location>
        <begin position="276"/>
        <end position="298"/>
    </location>
</feature>
<evidence type="ECO:0000313" key="10">
    <source>
        <dbReference type="Proteomes" id="UP000182826"/>
    </source>
</evidence>
<feature type="transmembrane region" description="Helical" evidence="8">
    <location>
        <begin position="425"/>
        <end position="443"/>
    </location>
</feature>
<proteinExistence type="inferred from homology"/>
<dbReference type="GO" id="GO:0006814">
    <property type="term" value="P:sodium ion transport"/>
    <property type="evidence" value="ECO:0007669"/>
    <property type="project" value="InterPro"/>
</dbReference>
<dbReference type="PANTHER" id="PTHR11328:SF24">
    <property type="entry name" value="MAJOR FACILITATOR SUPERFAMILY (MFS) PROFILE DOMAIN-CONTAINING PROTEIN"/>
    <property type="match status" value="1"/>
</dbReference>
<dbReference type="PROSITE" id="PS00872">
    <property type="entry name" value="NA_GALACTOSIDE_SYMP"/>
    <property type="match status" value="1"/>
</dbReference>
<evidence type="ECO:0000256" key="7">
    <source>
        <dbReference type="ARBA" id="ARBA00023136"/>
    </source>
</evidence>
<gene>
    <name evidence="9" type="ORF">BKM63_00810</name>
</gene>
<feature type="transmembrane region" description="Helical" evidence="8">
    <location>
        <begin position="231"/>
        <end position="256"/>
    </location>
</feature>
<dbReference type="EMBL" id="MLFK01000001">
    <property type="protein sequence ID" value="OIV43777.1"/>
    <property type="molecule type" value="Genomic_DNA"/>
</dbReference>
<feature type="transmembrane region" description="Helical" evidence="8">
    <location>
        <begin position="112"/>
        <end position="136"/>
    </location>
</feature>
<dbReference type="AlphaFoldDB" id="A0A1J7CD65"/>
<dbReference type="NCBIfam" id="TIGR00792">
    <property type="entry name" value="gph"/>
    <property type="match status" value="1"/>
</dbReference>
<feature type="transmembrane region" description="Helical" evidence="8">
    <location>
        <begin position="387"/>
        <end position="405"/>
    </location>
</feature>
<feature type="transmembrane region" description="Helical" evidence="8">
    <location>
        <begin position="310"/>
        <end position="328"/>
    </location>
</feature>
<dbReference type="SUPFAM" id="SSF103473">
    <property type="entry name" value="MFS general substrate transporter"/>
    <property type="match status" value="1"/>
</dbReference>
<evidence type="ECO:0000256" key="3">
    <source>
        <dbReference type="ARBA" id="ARBA00022448"/>
    </source>
</evidence>
<keyword evidence="5 8" id="KW-0812">Transmembrane</keyword>
<organism evidence="9 10">
    <name type="scientific">Flavobacterium johnsoniae</name>
    <name type="common">Cytophaga johnsonae</name>
    <dbReference type="NCBI Taxonomy" id="986"/>
    <lineage>
        <taxon>Bacteria</taxon>
        <taxon>Pseudomonadati</taxon>
        <taxon>Bacteroidota</taxon>
        <taxon>Flavobacteriia</taxon>
        <taxon>Flavobacteriales</taxon>
        <taxon>Flavobacteriaceae</taxon>
        <taxon>Flavobacterium</taxon>
    </lineage>
</organism>
<dbReference type="CDD" id="cd17332">
    <property type="entry name" value="MFS_MelB_like"/>
    <property type="match status" value="1"/>
</dbReference>
<evidence type="ECO:0000313" key="9">
    <source>
        <dbReference type="EMBL" id="OIV43777.1"/>
    </source>
</evidence>
<dbReference type="InterPro" id="IPR036259">
    <property type="entry name" value="MFS_trans_sf"/>
</dbReference>
<dbReference type="InterPro" id="IPR039672">
    <property type="entry name" value="MFS_2"/>
</dbReference>
<comment type="subcellular location">
    <subcellularLocation>
        <location evidence="1">Cell membrane</location>
        <topology evidence="1">Multi-pass membrane protein</topology>
    </subcellularLocation>
</comment>
<dbReference type="OrthoDB" id="9764596at2"/>
<dbReference type="GO" id="GO:0008643">
    <property type="term" value="P:carbohydrate transport"/>
    <property type="evidence" value="ECO:0007669"/>
    <property type="project" value="InterPro"/>
</dbReference>
<keyword evidence="7 8" id="KW-0472">Membrane</keyword>
<evidence type="ECO:0000256" key="5">
    <source>
        <dbReference type="ARBA" id="ARBA00022692"/>
    </source>
</evidence>
<dbReference type="RefSeq" id="WP_071634790.1">
    <property type="nucleotide sequence ID" value="NZ_MLFK01000001.1"/>
</dbReference>
<dbReference type="Gene3D" id="1.20.1250.20">
    <property type="entry name" value="MFS general substrate transporter like domains"/>
    <property type="match status" value="1"/>
</dbReference>
<sequence length="463" mass="52008">MHDKISLKEKIGYGLGDAASSMFWKIFSMYLLFFYTDVFGLAPAVVGTMFLITRIWDSCFDPIVGIIADRTKTKWGKFRPYLLWVAVPFAVIGVLTFYTPDFDEKGKIIYAYITYSLMMMIYSLINVPYASLLGVMSSDRKDRNTLSSYRMVFAFGGSLLALWLIEPLVNYFGGSLNSKTGWLATISVFGVITTAFFWACFFFTKERVKPIENEQSNLKEDLKDLLKNRPWWILLGAGIGTLVFNSIRDGAAVYYFKYYVSSTINFDFSLFGTDFHMTPTSIYLVLGQAANIIGVIIATPIANKIGKKKTFFGAMAIAAILSLIFYFFGKDEIFLIMSFQVLISICAGCIFPLIWSMYADSADYSEWKQGRRATGLVFSASSMSQKFGWTIGGAGTGWLLGYYGFQANVEQTAVTQNGIQLMLSILPAIAATISVAFILFYPLSEEKLQTIEQDLNEKRDKTN</sequence>
<evidence type="ECO:0000256" key="4">
    <source>
        <dbReference type="ARBA" id="ARBA00022475"/>
    </source>
</evidence>
<reference evidence="9 10" key="1">
    <citation type="submission" date="2016-10" db="EMBL/GenBank/DDBJ databases">
        <title>Draft Genome Sequence of Rhizobacteria Flavobacterium johnsoniae CI04.</title>
        <authorList>
            <person name="Bravo J.I."/>
            <person name="Lozano G.L."/>
            <person name="Handelsman J."/>
        </authorList>
    </citation>
    <scope>NUCLEOTIDE SEQUENCE [LARGE SCALE GENOMIC DNA]</scope>
    <source>
        <strain evidence="9 10">CI04</strain>
    </source>
</reference>
<dbReference type="Pfam" id="PF13347">
    <property type="entry name" value="MFS_2"/>
    <property type="match status" value="1"/>
</dbReference>
<evidence type="ECO:0000256" key="8">
    <source>
        <dbReference type="SAM" id="Phobius"/>
    </source>
</evidence>
<feature type="transmembrane region" description="Helical" evidence="8">
    <location>
        <begin position="148"/>
        <end position="169"/>
    </location>
</feature>
<name>A0A1J7CD65_FLAJO</name>
<comment type="similarity">
    <text evidence="2">Belongs to the sodium:galactoside symporter (TC 2.A.2) family.</text>
</comment>
<keyword evidence="10" id="KW-1185">Reference proteome</keyword>
<keyword evidence="6 8" id="KW-1133">Transmembrane helix</keyword>
<accession>A0A1J7CD65</accession>
<feature type="transmembrane region" description="Helical" evidence="8">
    <location>
        <begin position="181"/>
        <end position="203"/>
    </location>
</feature>
<comment type="caution">
    <text evidence="9">The sequence shown here is derived from an EMBL/GenBank/DDBJ whole genome shotgun (WGS) entry which is preliminary data.</text>
</comment>
<evidence type="ECO:0000256" key="2">
    <source>
        <dbReference type="ARBA" id="ARBA00009617"/>
    </source>
</evidence>
<feature type="transmembrane region" description="Helical" evidence="8">
    <location>
        <begin position="81"/>
        <end position="100"/>
    </location>
</feature>